<dbReference type="RefSeq" id="WP_128410515.1">
    <property type="nucleotide sequence ID" value="NZ_SBHX01000027.1"/>
</dbReference>
<sequence length="308" mass="32530">MADFDPPFASTGGVNRSPTTDEQSDGFQCGAADLTLFNRLFGRIEAEMKAIQDAGGIAGTESDDTTVLQAIEALISAATGGGDTSNFVLFSQAQARLPIFPEAQTSDGTITVTAPSTGTVRVPAGVTVIHRGIRTYVSAQTDFATAASKTYHLRWSPTGSFVLKDLADITYNPTTAAETNTAFDSGYDDMLVARVITNSSNIATITNLKNKARLAQTGEELQAFTTYQDELPPSGLTAPDGAIVNVNFARKPIAYLTGFTDVTVQQGNDTATKEVNIVVQSLSRYQVKAIYQRATDPGGGYVGWAASA</sequence>
<evidence type="ECO:0000256" key="1">
    <source>
        <dbReference type="SAM" id="MobiDB-lite"/>
    </source>
</evidence>
<feature type="compositionally biased region" description="Polar residues" evidence="1">
    <location>
        <begin position="12"/>
        <end position="21"/>
    </location>
</feature>
<accession>A0A444I396</accession>
<comment type="caution">
    <text evidence="2">The sequence shown here is derived from an EMBL/GenBank/DDBJ whole genome shotgun (WGS) entry which is preliminary data.</text>
</comment>
<reference evidence="2 3" key="1">
    <citation type="submission" date="2019-01" db="EMBL/GenBank/DDBJ databases">
        <title>RHIZO-ID as a novel technology for direct rhizobia identification.</title>
        <authorList>
            <person name="De Meyer S.E."/>
        </authorList>
    </citation>
    <scope>NUCLEOTIDE SEQUENCE [LARGE SCALE GENOMIC DNA]</scope>
    <source>
        <strain evidence="2 3">WSM448</strain>
    </source>
</reference>
<organism evidence="2 3">
    <name type="scientific">Rhizobium leguminosarum</name>
    <dbReference type="NCBI Taxonomy" id="384"/>
    <lineage>
        <taxon>Bacteria</taxon>
        <taxon>Pseudomonadati</taxon>
        <taxon>Pseudomonadota</taxon>
        <taxon>Alphaproteobacteria</taxon>
        <taxon>Hyphomicrobiales</taxon>
        <taxon>Rhizobiaceae</taxon>
        <taxon>Rhizobium/Agrobacterium group</taxon>
        <taxon>Rhizobium</taxon>
    </lineage>
</organism>
<dbReference type="Proteomes" id="UP000283817">
    <property type="component" value="Unassembled WGS sequence"/>
</dbReference>
<evidence type="ECO:0000313" key="3">
    <source>
        <dbReference type="Proteomes" id="UP000283817"/>
    </source>
</evidence>
<evidence type="ECO:0000313" key="2">
    <source>
        <dbReference type="EMBL" id="RWX32053.1"/>
    </source>
</evidence>
<protein>
    <submittedName>
        <fullName evidence="2">Uncharacterized protein</fullName>
    </submittedName>
</protein>
<proteinExistence type="predicted"/>
<gene>
    <name evidence="2" type="ORF">EHI47_11770</name>
</gene>
<dbReference type="AlphaFoldDB" id="A0A444I396"/>
<name>A0A444I396_RHILE</name>
<feature type="region of interest" description="Disordered" evidence="1">
    <location>
        <begin position="1"/>
        <end position="25"/>
    </location>
</feature>
<dbReference type="EMBL" id="SBHX01000027">
    <property type="protein sequence ID" value="RWX32053.1"/>
    <property type="molecule type" value="Genomic_DNA"/>
</dbReference>